<feature type="transmembrane region" description="Helical" evidence="1">
    <location>
        <begin position="143"/>
        <end position="161"/>
    </location>
</feature>
<evidence type="ECO:0000313" key="3">
    <source>
        <dbReference type="Proteomes" id="UP000199062"/>
    </source>
</evidence>
<keyword evidence="1" id="KW-0472">Membrane</keyword>
<accession>A0A1I6KZ88</accession>
<keyword evidence="3" id="KW-1185">Reference proteome</keyword>
<feature type="transmembrane region" description="Helical" evidence="1">
    <location>
        <begin position="109"/>
        <end position="131"/>
    </location>
</feature>
<feature type="transmembrane region" description="Helical" evidence="1">
    <location>
        <begin position="26"/>
        <end position="48"/>
    </location>
</feature>
<feature type="transmembrane region" description="Helical" evidence="1">
    <location>
        <begin position="81"/>
        <end position="102"/>
    </location>
</feature>
<evidence type="ECO:0000256" key="1">
    <source>
        <dbReference type="SAM" id="Phobius"/>
    </source>
</evidence>
<evidence type="ECO:0008006" key="4">
    <source>
        <dbReference type="Google" id="ProtNLM"/>
    </source>
</evidence>
<dbReference type="STRING" id="767519.SAMN05216559_1630"/>
<dbReference type="AlphaFoldDB" id="A0A1I6KZ88"/>
<evidence type="ECO:0000313" key="2">
    <source>
        <dbReference type="EMBL" id="SFR96524.1"/>
    </source>
</evidence>
<gene>
    <name evidence="2" type="ORF">SAMN05216559_1630</name>
</gene>
<dbReference type="Proteomes" id="UP000199062">
    <property type="component" value="Unassembled WGS sequence"/>
</dbReference>
<keyword evidence="1" id="KW-0812">Transmembrane</keyword>
<protein>
    <recommendedName>
        <fullName evidence="4">DUF4383 domain-containing protein</fullName>
    </recommendedName>
</protein>
<dbReference type="RefSeq" id="WP_089815758.1">
    <property type="nucleotide sequence ID" value="NZ_FOZK01000002.1"/>
</dbReference>
<organism evidence="2 3">
    <name type="scientific">Halomicrobium zhouii</name>
    <dbReference type="NCBI Taxonomy" id="767519"/>
    <lineage>
        <taxon>Archaea</taxon>
        <taxon>Methanobacteriati</taxon>
        <taxon>Methanobacteriota</taxon>
        <taxon>Stenosarchaea group</taxon>
        <taxon>Halobacteria</taxon>
        <taxon>Halobacteriales</taxon>
        <taxon>Haloarculaceae</taxon>
        <taxon>Halomicrobium</taxon>
    </lineage>
</organism>
<dbReference type="EMBL" id="FOZK01000002">
    <property type="protein sequence ID" value="SFR96524.1"/>
    <property type="molecule type" value="Genomic_DNA"/>
</dbReference>
<dbReference type="OrthoDB" id="157330at2157"/>
<proteinExistence type="predicted"/>
<reference evidence="2 3" key="1">
    <citation type="submission" date="2016-10" db="EMBL/GenBank/DDBJ databases">
        <authorList>
            <person name="de Groot N.N."/>
        </authorList>
    </citation>
    <scope>NUCLEOTIDE SEQUENCE [LARGE SCALE GENOMIC DNA]</scope>
    <source>
        <strain evidence="2 3">CGMCC 1.10457</strain>
    </source>
</reference>
<name>A0A1I6KZ88_9EURY</name>
<keyword evidence="1" id="KW-1133">Transmembrane helix</keyword>
<sequence length="180" mass="18980">MSLDRATADGHVVDHEYGRGTRLGSLLMALAGVAFVGYGVVFLARTFVGSGFELGVATLNGVTRADLNAIDPAIVHYIDHLHVATAAFIIATGIAVTGLAWYGVRRGMLWAWATALLAAVAGLVIALPMHYMDLFAHDWVSHLGPIYLATVVFVVGAVAAYRGVRTDSRTAAIDGDGEVE</sequence>